<accession>A0A182VD83</accession>
<dbReference type="EnsemblMetazoa" id="AMEM012984-RA">
    <property type="protein sequence ID" value="AMEM012984-PA"/>
    <property type="gene ID" value="AMEM012984"/>
</dbReference>
<dbReference type="Pfam" id="PF21164">
    <property type="entry name" value="Dumpy_DPY"/>
    <property type="match status" value="2"/>
</dbReference>
<dbReference type="SMART" id="SM00181">
    <property type="entry name" value="EGF"/>
    <property type="match status" value="2"/>
</dbReference>
<dbReference type="VEuPathDB" id="VectorBase:AMEM21_011731"/>
<dbReference type="PANTHER" id="PTHR22963:SF39">
    <property type="entry name" value="DUMPY"/>
    <property type="match status" value="1"/>
</dbReference>
<dbReference type="InterPro" id="IPR048407">
    <property type="entry name" value="Dumpy_DPY"/>
</dbReference>
<dbReference type="PANTHER" id="PTHR22963">
    <property type="entry name" value="ENDOGLIN-RELATED"/>
    <property type="match status" value="1"/>
</dbReference>
<dbReference type="Proteomes" id="UP000075903">
    <property type="component" value="Unassembled WGS sequence"/>
</dbReference>
<reference evidence="3" key="1">
    <citation type="submission" date="2020-05" db="UniProtKB">
        <authorList>
            <consortium name="EnsemblMetazoa"/>
        </authorList>
    </citation>
    <scope>IDENTIFICATION</scope>
    <source>
        <strain evidence="3">MAF</strain>
    </source>
</reference>
<dbReference type="AlphaFoldDB" id="A0A182VD83"/>
<dbReference type="VEuPathDB" id="VectorBase:AMEM012984"/>
<dbReference type="PROSITE" id="PS01186">
    <property type="entry name" value="EGF_2"/>
    <property type="match status" value="1"/>
</dbReference>
<comment type="caution">
    <text evidence="1">Lacks conserved residue(s) required for the propagation of feature annotation.</text>
</comment>
<name>A0A182VD83_ANOME</name>
<evidence type="ECO:0000313" key="4">
    <source>
        <dbReference type="Proteomes" id="UP000075903"/>
    </source>
</evidence>
<dbReference type="PROSITE" id="PS50026">
    <property type="entry name" value="EGF_3"/>
    <property type="match status" value="1"/>
</dbReference>
<evidence type="ECO:0000259" key="2">
    <source>
        <dbReference type="PROSITE" id="PS50026"/>
    </source>
</evidence>
<dbReference type="InterPro" id="IPR000742">
    <property type="entry name" value="EGF"/>
</dbReference>
<keyword evidence="1" id="KW-0245">EGF-like domain</keyword>
<organism evidence="3 4">
    <name type="scientific">Anopheles merus</name>
    <name type="common">Mosquito</name>
    <dbReference type="NCBI Taxonomy" id="30066"/>
    <lineage>
        <taxon>Eukaryota</taxon>
        <taxon>Metazoa</taxon>
        <taxon>Ecdysozoa</taxon>
        <taxon>Arthropoda</taxon>
        <taxon>Hexapoda</taxon>
        <taxon>Insecta</taxon>
        <taxon>Pterygota</taxon>
        <taxon>Neoptera</taxon>
        <taxon>Endopterygota</taxon>
        <taxon>Diptera</taxon>
        <taxon>Nematocera</taxon>
        <taxon>Culicoidea</taxon>
        <taxon>Culicidae</taxon>
        <taxon>Anophelinae</taxon>
        <taxon>Anopheles</taxon>
    </lineage>
</organism>
<keyword evidence="4" id="KW-1185">Reference proteome</keyword>
<sequence>MLGTPPNCRPECETDQDCPSNRACFNQKCRDPCVGSCGYNAQCSTRNHRPECYCVDGFEGDPYSGCNPVEIEHTPIDPCRPSPCGPYSQCRNVNEHAVCSCQANYIGSPPACRPECTVSSECALDKACIKQSCLDPCPAVPPVLPEIHSNDVCQKKNKWFKLNLRTPAFHRRADQIHSAELSETCRLARACPTMLVELRTAGPNVRSMRNALVILPASMKSAPTHARDRAALMLFVA</sequence>
<proteinExistence type="predicted"/>
<evidence type="ECO:0000313" key="3">
    <source>
        <dbReference type="EnsemblMetazoa" id="AMEM012984-PA"/>
    </source>
</evidence>
<evidence type="ECO:0000256" key="1">
    <source>
        <dbReference type="PROSITE-ProRule" id="PRU00076"/>
    </source>
</evidence>
<feature type="domain" description="EGF-like" evidence="2">
    <location>
        <begin position="75"/>
        <end position="113"/>
    </location>
</feature>
<protein>
    <recommendedName>
        <fullName evidence="2">EGF-like domain-containing protein</fullName>
    </recommendedName>
</protein>
<dbReference type="STRING" id="30066.A0A182VD83"/>
<dbReference type="SUPFAM" id="SSF90148">
    <property type="entry name" value="DPY module"/>
    <property type="match status" value="2"/>
</dbReference>